<comment type="caution">
    <text evidence="1">The sequence shown here is derived from an EMBL/GenBank/DDBJ whole genome shotgun (WGS) entry which is preliminary data.</text>
</comment>
<dbReference type="Proteomes" id="UP000004358">
    <property type="component" value="Unassembled WGS sequence"/>
</dbReference>
<proteinExistence type="predicted"/>
<gene>
    <name evidence="1" type="ORF">DSM3645_23491</name>
</gene>
<evidence type="ECO:0000313" key="2">
    <source>
        <dbReference type="Proteomes" id="UP000004358"/>
    </source>
</evidence>
<organism evidence="1 2">
    <name type="scientific">Blastopirellula marina DSM 3645</name>
    <dbReference type="NCBI Taxonomy" id="314230"/>
    <lineage>
        <taxon>Bacteria</taxon>
        <taxon>Pseudomonadati</taxon>
        <taxon>Planctomycetota</taxon>
        <taxon>Planctomycetia</taxon>
        <taxon>Pirellulales</taxon>
        <taxon>Pirellulaceae</taxon>
        <taxon>Blastopirellula</taxon>
    </lineage>
</organism>
<accession>A3ZQD2</accession>
<dbReference type="HOGENOM" id="CLU_3420823_0_0_0"/>
<dbReference type="AlphaFoldDB" id="A3ZQD2"/>
<dbReference type="EMBL" id="AANZ01000005">
    <property type="protein sequence ID" value="EAQ81408.1"/>
    <property type="molecule type" value="Genomic_DNA"/>
</dbReference>
<dbReference type="STRING" id="314230.DSM3645_23491"/>
<reference evidence="1 2" key="1">
    <citation type="submission" date="2006-02" db="EMBL/GenBank/DDBJ databases">
        <authorList>
            <person name="Amann R."/>
            <person name="Ferriera S."/>
            <person name="Johnson J."/>
            <person name="Kravitz S."/>
            <person name="Halpern A."/>
            <person name="Remington K."/>
            <person name="Beeson K."/>
            <person name="Tran B."/>
            <person name="Rogers Y.-H."/>
            <person name="Friedman R."/>
            <person name="Venter J.C."/>
        </authorList>
    </citation>
    <scope>NUCLEOTIDE SEQUENCE [LARGE SCALE GENOMIC DNA]</scope>
    <source>
        <strain evidence="1 2">DSM 3645</strain>
    </source>
</reference>
<protein>
    <submittedName>
        <fullName evidence="1">Uncharacterized protein</fullName>
    </submittedName>
</protein>
<evidence type="ECO:0000313" key="1">
    <source>
        <dbReference type="EMBL" id="EAQ81408.1"/>
    </source>
</evidence>
<sequence>MPTAVPWFFYAQQTPRLWRIAKSK</sequence>
<name>A3ZQD2_9BACT</name>